<dbReference type="Proteomes" id="UP001448207">
    <property type="component" value="Unassembled WGS sequence"/>
</dbReference>
<evidence type="ECO:0000313" key="7">
    <source>
        <dbReference type="EMBL" id="KAL0082605.1"/>
    </source>
</evidence>
<dbReference type="SUPFAM" id="SSF57850">
    <property type="entry name" value="RING/U-box"/>
    <property type="match status" value="1"/>
</dbReference>
<feature type="region of interest" description="Disordered" evidence="3">
    <location>
        <begin position="318"/>
        <end position="443"/>
    </location>
</feature>
<evidence type="ECO:0000256" key="1">
    <source>
        <dbReference type="PROSITE-ProRule" id="PRU00176"/>
    </source>
</evidence>
<dbReference type="InterPro" id="IPR034261">
    <property type="entry name" value="CNOT4_RRM"/>
</dbReference>
<evidence type="ECO:0000256" key="3">
    <source>
        <dbReference type="SAM" id="MobiDB-lite"/>
    </source>
</evidence>
<evidence type="ECO:0000259" key="4">
    <source>
        <dbReference type="PROSITE" id="PS50089"/>
    </source>
</evidence>
<dbReference type="CDD" id="cd12438">
    <property type="entry name" value="RRM_CNOT4"/>
    <property type="match status" value="1"/>
</dbReference>
<feature type="domain" description="RRM" evidence="5">
    <location>
        <begin position="106"/>
        <end position="197"/>
    </location>
</feature>
<dbReference type="PROSITE" id="PS50102">
    <property type="entry name" value="RRM"/>
    <property type="match status" value="1"/>
</dbReference>
<dbReference type="SMART" id="SM00361">
    <property type="entry name" value="RRM_1"/>
    <property type="match status" value="1"/>
</dbReference>
<feature type="region of interest" description="Disordered" evidence="3">
    <location>
        <begin position="486"/>
        <end position="512"/>
    </location>
</feature>
<organism evidence="7 8">
    <name type="scientific">Phycomyces blakesleeanus</name>
    <dbReference type="NCBI Taxonomy" id="4837"/>
    <lineage>
        <taxon>Eukaryota</taxon>
        <taxon>Fungi</taxon>
        <taxon>Fungi incertae sedis</taxon>
        <taxon>Mucoromycota</taxon>
        <taxon>Mucoromycotina</taxon>
        <taxon>Mucoromycetes</taxon>
        <taxon>Mucorales</taxon>
        <taxon>Phycomycetaceae</taxon>
        <taxon>Phycomyces</taxon>
    </lineage>
</organism>
<feature type="compositionally biased region" description="Polar residues" evidence="3">
    <location>
        <begin position="498"/>
        <end position="509"/>
    </location>
</feature>
<dbReference type="PANTHER" id="PTHR12603">
    <property type="entry name" value="CCR4-NOT TRANSCRIPTION COMPLEX RELATED"/>
    <property type="match status" value="1"/>
</dbReference>
<gene>
    <name evidence="7" type="ORF">J3Q64DRAFT_1823219</name>
</gene>
<dbReference type="InterPro" id="IPR039515">
    <property type="entry name" value="NOT4_mRING-HC-C4C4"/>
</dbReference>
<dbReference type="Pfam" id="PF14570">
    <property type="entry name" value="zf-RING_4"/>
    <property type="match status" value="1"/>
</dbReference>
<sequence>MIDSDEEDFECPLCMEELDIADRNFRPCACGYQICRFCWHHIKENLNGRCPACRREYSDEMVEFEPISADEISRIKREKKEKERQQKDMEAVNRRHLANMRVVQKNLVYVIGLHPKLAVEETVRSHDFFGQFGKISKIVINKRPVVPTTSAGGSTSMQPSAAVYVTYQRKEDAAKAIHAVDGSIIVGRILRASYGTTKYCTYYLRNMSCPNPSCLYLHEPGEDADTISKEELATGKHRMRDQLSTDAEEGSPPPPPPAYPSSSLANDFPPVSASSSTRKPVTLESVATISYKTPVRNEPPPRQSYLLDHIEDERSALPATASWAKAGSSPSTPILKSGALPERTLTPDNFGPPLSVAVAAAQKQPQQQSPSVTKRRLEKKKRKEQEKIKALLDADGTKTEQEQSLPNQTDQPVALSGETDETETEEAEPPAATSAEKPSPRWTKDNVYDGLVNFVLGDAFDQVCPLFDADQEEEDREEAPVGVSALHDGTFSDDETPATPQGLANSDPNSLEEDLDMSPLDFLINSVPTPAYTGTFNPFAHQVLRSTGSLFESPIRKHSRFGFAQI</sequence>
<dbReference type="PROSITE" id="PS50089">
    <property type="entry name" value="ZF_RING_2"/>
    <property type="match status" value="1"/>
</dbReference>
<dbReference type="InterPro" id="IPR000504">
    <property type="entry name" value="RRM_dom"/>
</dbReference>
<dbReference type="InterPro" id="IPR000571">
    <property type="entry name" value="Znf_CCCH"/>
</dbReference>
<evidence type="ECO:0000256" key="2">
    <source>
        <dbReference type="PROSITE-ProRule" id="PRU00723"/>
    </source>
</evidence>
<protein>
    <recommendedName>
        <fullName evidence="9">CCCH-type zinc finger transcription factor</fullName>
    </recommendedName>
</protein>
<evidence type="ECO:0000259" key="5">
    <source>
        <dbReference type="PROSITE" id="PS50102"/>
    </source>
</evidence>
<feature type="region of interest" description="Disordered" evidence="3">
    <location>
        <begin position="235"/>
        <end position="279"/>
    </location>
</feature>
<reference evidence="7 8" key="1">
    <citation type="submission" date="2024-04" db="EMBL/GenBank/DDBJ databases">
        <title>Symmetric and asymmetric DNA N6-adenine methylation regulates different biological responses in Mucorales.</title>
        <authorList>
            <consortium name="Lawrence Berkeley National Laboratory"/>
            <person name="Lax C."/>
            <person name="Mondo S.J."/>
            <person name="Osorio-Concepcion M."/>
            <person name="Muszewska A."/>
            <person name="Corrochano-Luque M."/>
            <person name="Gutierrez G."/>
            <person name="Riley R."/>
            <person name="Lipzen A."/>
            <person name="Guo J."/>
            <person name="Hundley H."/>
            <person name="Amirebrahimi M."/>
            <person name="Ng V."/>
            <person name="Lorenzo-Gutierrez D."/>
            <person name="Binder U."/>
            <person name="Yang J."/>
            <person name="Song Y."/>
            <person name="Canovas D."/>
            <person name="Navarro E."/>
            <person name="Freitag M."/>
            <person name="Gabaldon T."/>
            <person name="Grigoriev I.V."/>
            <person name="Corrochano L.M."/>
            <person name="Nicolas F.E."/>
            <person name="Garre V."/>
        </authorList>
    </citation>
    <scope>NUCLEOTIDE SEQUENCE [LARGE SCALE GENOMIC DNA]</scope>
    <source>
        <strain evidence="7 8">L51</strain>
    </source>
</reference>
<feature type="zinc finger region" description="C3H1-type" evidence="2">
    <location>
        <begin position="194"/>
        <end position="221"/>
    </location>
</feature>
<feature type="compositionally biased region" description="Basic and acidic residues" evidence="3">
    <location>
        <begin position="383"/>
        <end position="401"/>
    </location>
</feature>
<feature type="compositionally biased region" description="Acidic residues" evidence="3">
    <location>
        <begin position="418"/>
        <end position="428"/>
    </location>
</feature>
<dbReference type="Gene3D" id="3.30.70.330">
    <property type="match status" value="1"/>
</dbReference>
<keyword evidence="1" id="KW-0694">RNA-binding</keyword>
<keyword evidence="2" id="KW-0862">Zinc</keyword>
<feature type="compositionally biased region" description="Low complexity" evidence="3">
    <location>
        <begin position="355"/>
        <end position="372"/>
    </location>
</feature>
<dbReference type="SUPFAM" id="SSF54928">
    <property type="entry name" value="RNA-binding domain, RBD"/>
    <property type="match status" value="1"/>
</dbReference>
<feature type="compositionally biased region" description="Basic residues" evidence="3">
    <location>
        <begin position="373"/>
        <end position="382"/>
    </location>
</feature>
<evidence type="ECO:0008006" key="9">
    <source>
        <dbReference type="Google" id="ProtNLM"/>
    </source>
</evidence>
<comment type="caution">
    <text evidence="7">The sequence shown here is derived from an EMBL/GenBank/DDBJ whole genome shotgun (WGS) entry which is preliminary data.</text>
</comment>
<dbReference type="InterPro" id="IPR003954">
    <property type="entry name" value="RRM_euk-type"/>
</dbReference>
<feature type="domain" description="RING-type" evidence="4">
    <location>
        <begin position="11"/>
        <end position="54"/>
    </location>
</feature>
<dbReference type="PROSITE" id="PS50103">
    <property type="entry name" value="ZF_C3H1"/>
    <property type="match status" value="1"/>
</dbReference>
<dbReference type="Gene3D" id="3.30.40.10">
    <property type="entry name" value="Zinc/RING finger domain, C3HC4 (zinc finger)"/>
    <property type="match status" value="1"/>
</dbReference>
<dbReference type="CDD" id="cd16618">
    <property type="entry name" value="mRING-HC-C4C4_CNOT4"/>
    <property type="match status" value="1"/>
</dbReference>
<keyword evidence="2" id="KW-0863">Zinc-finger</keyword>
<accession>A0ABR3AVJ2</accession>
<evidence type="ECO:0000313" key="8">
    <source>
        <dbReference type="Proteomes" id="UP001448207"/>
    </source>
</evidence>
<keyword evidence="2" id="KW-0479">Metal-binding</keyword>
<dbReference type="EMBL" id="JBCLYO010000015">
    <property type="protein sequence ID" value="KAL0082605.1"/>
    <property type="molecule type" value="Genomic_DNA"/>
</dbReference>
<proteinExistence type="predicted"/>
<feature type="compositionally biased region" description="Polar residues" evidence="3">
    <location>
        <begin position="402"/>
        <end position="411"/>
    </location>
</feature>
<dbReference type="InterPro" id="IPR012677">
    <property type="entry name" value="Nucleotide-bd_a/b_plait_sf"/>
</dbReference>
<evidence type="ECO:0000259" key="6">
    <source>
        <dbReference type="PROSITE" id="PS50103"/>
    </source>
</evidence>
<name>A0ABR3AVJ2_PHYBL</name>
<dbReference type="InterPro" id="IPR001841">
    <property type="entry name" value="Znf_RING"/>
</dbReference>
<dbReference type="InterPro" id="IPR035979">
    <property type="entry name" value="RBD_domain_sf"/>
</dbReference>
<keyword evidence="8" id="KW-1185">Reference proteome</keyword>
<dbReference type="InterPro" id="IPR013083">
    <property type="entry name" value="Znf_RING/FYVE/PHD"/>
</dbReference>
<dbReference type="InterPro" id="IPR039780">
    <property type="entry name" value="Mot2"/>
</dbReference>
<feature type="domain" description="C3H1-type" evidence="6">
    <location>
        <begin position="194"/>
        <end position="221"/>
    </location>
</feature>
<dbReference type="PANTHER" id="PTHR12603:SF0">
    <property type="entry name" value="CCR4-NOT TRANSCRIPTION COMPLEX SUBUNIT 4"/>
    <property type="match status" value="1"/>
</dbReference>